<protein>
    <submittedName>
        <fullName evidence="2">Dual specificity protein phosphatase, putative</fullName>
    </submittedName>
</protein>
<dbReference type="AlphaFoldDB" id="A0A0S4JX39"/>
<evidence type="ECO:0000313" key="3">
    <source>
        <dbReference type="Proteomes" id="UP000051952"/>
    </source>
</evidence>
<dbReference type="OrthoDB" id="2017893at2759"/>
<dbReference type="PANTHER" id="PTHR45682:SF1">
    <property type="entry name" value="DUAL SPECIFICITY PROTEIN PHOSPHATASE 3"/>
    <property type="match status" value="1"/>
</dbReference>
<dbReference type="InterPro" id="IPR029021">
    <property type="entry name" value="Prot-tyrosine_phosphatase-like"/>
</dbReference>
<dbReference type="SUPFAM" id="SSF52799">
    <property type="entry name" value="(Phosphotyrosine protein) phosphatases II"/>
    <property type="match status" value="1"/>
</dbReference>
<organism evidence="2 3">
    <name type="scientific">Bodo saltans</name>
    <name type="common">Flagellated protozoan</name>
    <dbReference type="NCBI Taxonomy" id="75058"/>
    <lineage>
        <taxon>Eukaryota</taxon>
        <taxon>Discoba</taxon>
        <taxon>Euglenozoa</taxon>
        <taxon>Kinetoplastea</taxon>
        <taxon>Metakinetoplastina</taxon>
        <taxon>Eubodonida</taxon>
        <taxon>Bodonidae</taxon>
        <taxon>Bodo</taxon>
    </lineage>
</organism>
<feature type="domain" description="Dual specificity phosphatase catalytic" evidence="1">
    <location>
        <begin position="173"/>
        <end position="241"/>
    </location>
</feature>
<evidence type="ECO:0000313" key="2">
    <source>
        <dbReference type="EMBL" id="CUG94006.1"/>
    </source>
</evidence>
<dbReference type="GO" id="GO:0005737">
    <property type="term" value="C:cytoplasm"/>
    <property type="evidence" value="ECO:0007669"/>
    <property type="project" value="TreeGrafter"/>
</dbReference>
<dbReference type="Gene3D" id="3.90.190.10">
    <property type="entry name" value="Protein tyrosine phosphatase superfamily"/>
    <property type="match status" value="1"/>
</dbReference>
<dbReference type="GO" id="GO:0033549">
    <property type="term" value="F:MAP kinase phosphatase activity"/>
    <property type="evidence" value="ECO:0007669"/>
    <property type="project" value="TreeGrafter"/>
</dbReference>
<dbReference type="InterPro" id="IPR000340">
    <property type="entry name" value="Dual-sp_phosphatase_cat-dom"/>
</dbReference>
<gene>
    <name evidence="2" type="ORF">BSAL_46025</name>
</gene>
<name>A0A0S4JX39_BODSA</name>
<dbReference type="GO" id="GO:0008138">
    <property type="term" value="F:protein tyrosine/serine/threonine phosphatase activity"/>
    <property type="evidence" value="ECO:0007669"/>
    <property type="project" value="InterPro"/>
</dbReference>
<dbReference type="EMBL" id="CYKH01002217">
    <property type="protein sequence ID" value="CUG94006.1"/>
    <property type="molecule type" value="Genomic_DNA"/>
</dbReference>
<dbReference type="PANTHER" id="PTHR45682">
    <property type="entry name" value="AGAP008228-PA"/>
    <property type="match status" value="1"/>
</dbReference>
<proteinExistence type="predicted"/>
<dbReference type="PRINTS" id="PR01908">
    <property type="entry name" value="ADSPHPHTASE"/>
</dbReference>
<dbReference type="CDD" id="cd14498">
    <property type="entry name" value="DSP"/>
    <property type="match status" value="1"/>
</dbReference>
<dbReference type="GO" id="GO:0043409">
    <property type="term" value="P:negative regulation of MAPK cascade"/>
    <property type="evidence" value="ECO:0007669"/>
    <property type="project" value="TreeGrafter"/>
</dbReference>
<dbReference type="Pfam" id="PF00782">
    <property type="entry name" value="DSPc"/>
    <property type="match status" value="1"/>
</dbReference>
<dbReference type="InterPro" id="IPR020405">
    <property type="entry name" value="Atypical_DUSP_subfamA"/>
</dbReference>
<dbReference type="VEuPathDB" id="TriTrypDB:BSAL_46025"/>
<accession>A0A0S4JX39</accession>
<evidence type="ECO:0000259" key="1">
    <source>
        <dbReference type="Pfam" id="PF00782"/>
    </source>
</evidence>
<keyword evidence="3" id="KW-1185">Reference proteome</keyword>
<sequence length="244" mass="27383">MSFLPNISVVETHELFNWFNNMFPILPIEFRLPTSALRPKHQLRNTVALDIELDSQVDPVSLRSALEVLCAAHRRSVGERIAVVLCHGESTLNVVLNLLSSQPQLVLPGISELRVVDFGRFCEAYGHCTGVFDDSFHREDASTTDDGQCRDQSSRQHRRTQVYYASEVIPQLLYLGDFENGQSKAQLQALQITHVIDATNVMSSKQSAKEIGINYLAVNVEDRPDANIAQFFDSVIDFVKVALH</sequence>
<feature type="non-terminal residue" evidence="2">
    <location>
        <position position="244"/>
    </location>
</feature>
<reference evidence="3" key="1">
    <citation type="submission" date="2015-09" db="EMBL/GenBank/DDBJ databases">
        <authorList>
            <consortium name="Pathogen Informatics"/>
        </authorList>
    </citation>
    <scope>NUCLEOTIDE SEQUENCE [LARGE SCALE GENOMIC DNA]</scope>
    <source>
        <strain evidence="3">Lake Konstanz</strain>
    </source>
</reference>
<dbReference type="Proteomes" id="UP000051952">
    <property type="component" value="Unassembled WGS sequence"/>
</dbReference>